<dbReference type="EMBL" id="KE721111">
    <property type="protein sequence ID" value="ERF72298.1"/>
    <property type="molecule type" value="Genomic_DNA"/>
</dbReference>
<dbReference type="SUPFAM" id="SSF47616">
    <property type="entry name" value="GST C-terminal domain-like"/>
    <property type="match status" value="1"/>
</dbReference>
<proteinExistence type="predicted"/>
<evidence type="ECO:0000256" key="1">
    <source>
        <dbReference type="SAM" id="MobiDB-lite"/>
    </source>
</evidence>
<keyword evidence="3" id="KW-1185">Reference proteome</keyword>
<dbReference type="OMA" id="RNSEERW"/>
<dbReference type="PANTHER" id="PTHR32419">
    <property type="entry name" value="GLUTATHIONYL-HYDROQUINONE REDUCTASE"/>
    <property type="match status" value="1"/>
</dbReference>
<feature type="region of interest" description="Disordered" evidence="1">
    <location>
        <begin position="552"/>
        <end position="572"/>
    </location>
</feature>
<dbReference type="Gene3D" id="3.40.30.10">
    <property type="entry name" value="Glutaredoxin"/>
    <property type="match status" value="1"/>
</dbReference>
<dbReference type="GO" id="GO:0004364">
    <property type="term" value="F:glutathione transferase activity"/>
    <property type="evidence" value="ECO:0007669"/>
    <property type="project" value="InterPro"/>
</dbReference>
<protein>
    <recommendedName>
        <fullName evidence="4">GST N-terminal domain-containing protein</fullName>
    </recommendedName>
</protein>
<evidence type="ECO:0008006" key="4">
    <source>
        <dbReference type="Google" id="ProtNLM"/>
    </source>
</evidence>
<dbReference type="Gene3D" id="1.20.1050.10">
    <property type="match status" value="1"/>
</dbReference>
<evidence type="ECO:0000313" key="3">
    <source>
        <dbReference type="Proteomes" id="UP000019373"/>
    </source>
</evidence>
<dbReference type="AlphaFoldDB" id="U1GJH2"/>
<dbReference type="GeneID" id="19237239"/>
<dbReference type="HOGENOM" id="CLU_476504_0_0_1"/>
<organism evidence="2 3">
    <name type="scientific">Endocarpon pusillum (strain Z07020 / HMAS-L-300199)</name>
    <name type="common">Lichen-forming fungus</name>
    <dbReference type="NCBI Taxonomy" id="1263415"/>
    <lineage>
        <taxon>Eukaryota</taxon>
        <taxon>Fungi</taxon>
        <taxon>Dikarya</taxon>
        <taxon>Ascomycota</taxon>
        <taxon>Pezizomycotina</taxon>
        <taxon>Eurotiomycetes</taxon>
        <taxon>Chaetothyriomycetidae</taxon>
        <taxon>Verrucariales</taxon>
        <taxon>Verrucariaceae</taxon>
        <taxon>Endocarpon</taxon>
    </lineage>
</organism>
<evidence type="ECO:0000313" key="2">
    <source>
        <dbReference type="EMBL" id="ERF72298.1"/>
    </source>
</evidence>
<accession>U1GJH2</accession>
<gene>
    <name evidence="2" type="ORF">EPUS_02185</name>
</gene>
<sequence length="572" mass="65188">MTKKAAIYKHADADGQFRRRDSQFRDWISRDPSARFPAEKDRYALYLNLGCPWAHRANLVRSLTGLEPFIQLILCNSVLNEDGWLFDGQHGSPTEDPLYGFIALKQLYLKADPDEIIRMFYTAFDDQLPENMREENRPGGGFYPEHLRKDIDAMNEWVYHTVNDGVYKTGLATTQEAYESNLIHLFESLDRLEEHLGENITERPNLEYVADTVADLLRNTSSEAQHPLNVAFLAELFQKSANAELFLCNSSLYERAKKEGRSPSATKAEQQLSAKLHCLYGVPILYPKRTICKPVYPYATSKVYDLRQYTEKTFWGPFIDDGSQDVDWEKVEAIMVVLGHNLQIFSDRTNGAFKPIWIDPFFGATPDSYTSPSSPVPEEPPLSLDFIDPYNITGTWRRVVCFLDYTELFSYNFSSAPPPSDEPREPLDTGEAIRLIIMNLKATKLEQPGPTDGQTLPIVHFTGTSRSMHASWDPNSNSTIRGTVRLTPEGEIRWTTFSVYHGYDHPKDIIEWKETVLTRNSEERWRSEGIQIGGRNSARGVFGNWFDKDFDPQGPAGPTALWKTSDRCTATS</sequence>
<dbReference type="InterPro" id="IPR016639">
    <property type="entry name" value="GST_Omega/GSH"/>
</dbReference>
<dbReference type="GO" id="GO:0005737">
    <property type="term" value="C:cytoplasm"/>
    <property type="evidence" value="ECO:0007669"/>
    <property type="project" value="TreeGrafter"/>
</dbReference>
<dbReference type="InterPro" id="IPR036282">
    <property type="entry name" value="Glutathione-S-Trfase_C_sf"/>
</dbReference>
<dbReference type="PANTHER" id="PTHR32419:SF25">
    <property type="entry name" value="GLUTATHIONE S-TRANSFERASE (EUROFUNG)"/>
    <property type="match status" value="1"/>
</dbReference>
<dbReference type="RefSeq" id="XP_007802143.1">
    <property type="nucleotide sequence ID" value="XM_007803952.1"/>
</dbReference>
<name>U1GJH2_ENDPU</name>
<dbReference type="eggNOG" id="KOG2903">
    <property type="taxonomic scope" value="Eukaryota"/>
</dbReference>
<reference evidence="3" key="1">
    <citation type="journal article" date="2014" name="BMC Genomics">
        <title>Genome characteristics reveal the impact of lichenization on lichen-forming fungus Endocarpon pusillum Hedwig (Verrucariales, Ascomycota).</title>
        <authorList>
            <person name="Wang Y.-Y."/>
            <person name="Liu B."/>
            <person name="Zhang X.-Y."/>
            <person name="Zhou Q.-M."/>
            <person name="Zhang T."/>
            <person name="Li H."/>
            <person name="Yu Y.-F."/>
            <person name="Zhang X.-L."/>
            <person name="Hao X.-Y."/>
            <person name="Wang M."/>
            <person name="Wang L."/>
            <person name="Wei J.-C."/>
        </authorList>
    </citation>
    <scope>NUCLEOTIDE SEQUENCE [LARGE SCALE GENOMIC DNA]</scope>
    <source>
        <strain evidence="3">Z07020 / HMAS-L-300199</strain>
    </source>
</reference>
<dbReference type="Proteomes" id="UP000019373">
    <property type="component" value="Unassembled WGS sequence"/>
</dbReference>
<dbReference type="OrthoDB" id="3226064at2759"/>